<dbReference type="EMBL" id="JACHFL010000016">
    <property type="protein sequence ID" value="MBB5365203.1"/>
    <property type="molecule type" value="Genomic_DNA"/>
</dbReference>
<organism evidence="1 2">
    <name type="scientific">Deinococcus humi</name>
    <dbReference type="NCBI Taxonomy" id="662880"/>
    <lineage>
        <taxon>Bacteria</taxon>
        <taxon>Thermotogati</taxon>
        <taxon>Deinococcota</taxon>
        <taxon>Deinococci</taxon>
        <taxon>Deinococcales</taxon>
        <taxon>Deinococcaceae</taxon>
        <taxon>Deinococcus</taxon>
    </lineage>
</organism>
<evidence type="ECO:0000313" key="1">
    <source>
        <dbReference type="EMBL" id="MBB5365203.1"/>
    </source>
</evidence>
<dbReference type="RefSeq" id="WP_184136512.1">
    <property type="nucleotide sequence ID" value="NZ_JACHFL010000016.1"/>
</dbReference>
<accession>A0A7W8NHW3</accession>
<dbReference type="Proteomes" id="UP000552709">
    <property type="component" value="Unassembled WGS sequence"/>
</dbReference>
<evidence type="ECO:0000313" key="2">
    <source>
        <dbReference type="Proteomes" id="UP000552709"/>
    </source>
</evidence>
<gene>
    <name evidence="1" type="ORF">HNQ08_004324</name>
</gene>
<reference evidence="1 2" key="1">
    <citation type="submission" date="2020-08" db="EMBL/GenBank/DDBJ databases">
        <title>Genomic Encyclopedia of Type Strains, Phase IV (KMG-IV): sequencing the most valuable type-strain genomes for metagenomic binning, comparative biology and taxonomic classification.</title>
        <authorList>
            <person name="Goeker M."/>
        </authorList>
    </citation>
    <scope>NUCLEOTIDE SEQUENCE [LARGE SCALE GENOMIC DNA]</scope>
    <source>
        <strain evidence="1 2">DSM 27939</strain>
    </source>
</reference>
<comment type="caution">
    <text evidence="1">The sequence shown here is derived from an EMBL/GenBank/DDBJ whole genome shotgun (WGS) entry which is preliminary data.</text>
</comment>
<keyword evidence="2" id="KW-1185">Reference proteome</keyword>
<sequence length="90" mass="10336">MGKVAIRKFSYLDHHSEIIRERRNFPPISTFEPRLGIQVRYGLKFDGHITHWTNFVEAADDQLSAESIAEMGVRQALELYEKTERASSAA</sequence>
<proteinExistence type="predicted"/>
<protein>
    <submittedName>
        <fullName evidence="1">Uncharacterized protein</fullName>
    </submittedName>
</protein>
<name>A0A7W8NHW3_9DEIO</name>
<dbReference type="AlphaFoldDB" id="A0A7W8NHW3"/>